<dbReference type="PANTHER" id="PTHR38009:SF1">
    <property type="entry name" value="CONSERVED HYPOTHETICAL PHAGE TAIL PROTEIN"/>
    <property type="match status" value="1"/>
</dbReference>
<reference evidence="1 2" key="1">
    <citation type="journal article" date="2021" name="Genome Biol. Evol.">
        <title>Complete Genome Sequencing of a Novel Gloeobacter Species from a Waterfall Cave in Mexico.</title>
        <authorList>
            <person name="Saw J.H."/>
            <person name="Cardona T."/>
            <person name="Montejano G."/>
        </authorList>
    </citation>
    <scope>NUCLEOTIDE SEQUENCE [LARGE SCALE GENOMIC DNA]</scope>
    <source>
        <strain evidence="1">MG652769</strain>
    </source>
</reference>
<name>A0ABY3PP42_9CYAN</name>
<sequence>MAQNGNVVHELNYVLPNRFYVEIDSELTASFMQCSGIGFTMKKNSYAEGGVNEQERIYLGPVTYSDVTLQRGITDSLTFWEWAYGSLDPATPTKRRNVNIVLFNQAGETMQCWTLIGAVVTGFKGPQLMANLPAQNATAAIEQVIVSYEGLRIQRSGGGGAMMNLTRDASGYFGSN</sequence>
<dbReference type="EMBL" id="CP063845">
    <property type="protein sequence ID" value="UFP95456.1"/>
    <property type="molecule type" value="Genomic_DNA"/>
</dbReference>
<accession>A0ABY3PP42</accession>
<organism evidence="1 2">
    <name type="scientific">Gloeobacter morelensis MG652769</name>
    <dbReference type="NCBI Taxonomy" id="2781736"/>
    <lineage>
        <taxon>Bacteria</taxon>
        <taxon>Bacillati</taxon>
        <taxon>Cyanobacteriota</taxon>
        <taxon>Cyanophyceae</taxon>
        <taxon>Gloeobacterales</taxon>
        <taxon>Gloeobacteraceae</taxon>
        <taxon>Gloeobacter</taxon>
        <taxon>Gloeobacter morelensis</taxon>
    </lineage>
</organism>
<dbReference type="Pfam" id="PF06841">
    <property type="entry name" value="Phage_T4_gp19"/>
    <property type="match status" value="1"/>
</dbReference>
<protein>
    <submittedName>
        <fullName evidence="1">Phage tail protein</fullName>
    </submittedName>
</protein>
<proteinExistence type="predicted"/>
<evidence type="ECO:0000313" key="2">
    <source>
        <dbReference type="Proteomes" id="UP001054846"/>
    </source>
</evidence>
<dbReference type="RefSeq" id="WP_230842684.1">
    <property type="nucleotide sequence ID" value="NZ_CP063845.1"/>
</dbReference>
<dbReference type="NCBIfam" id="TIGR02241">
    <property type="entry name" value="conserved hypothetical phage tail region protein"/>
    <property type="match status" value="1"/>
</dbReference>
<dbReference type="InterPro" id="IPR011747">
    <property type="entry name" value="CHP02241"/>
</dbReference>
<gene>
    <name evidence="1" type="ORF">ISF26_04185</name>
</gene>
<dbReference type="InterPro" id="IPR010667">
    <property type="entry name" value="Phage_T4_Gp19"/>
</dbReference>
<evidence type="ECO:0000313" key="1">
    <source>
        <dbReference type="EMBL" id="UFP95456.1"/>
    </source>
</evidence>
<dbReference type="Proteomes" id="UP001054846">
    <property type="component" value="Chromosome"/>
</dbReference>
<dbReference type="PANTHER" id="PTHR38009">
    <property type="entry name" value="CONSERVED HYPOTHETICAL PHAGE TAIL PROTEIN"/>
    <property type="match status" value="1"/>
</dbReference>
<keyword evidence="2" id="KW-1185">Reference proteome</keyword>